<evidence type="ECO:0000256" key="7">
    <source>
        <dbReference type="SAM" id="Phobius"/>
    </source>
</evidence>
<dbReference type="GO" id="GO:0016020">
    <property type="term" value="C:membrane"/>
    <property type="evidence" value="ECO:0007669"/>
    <property type="project" value="UniProtKB-SubCell"/>
</dbReference>
<dbReference type="InterPro" id="IPR004776">
    <property type="entry name" value="Mem_transp_PIN-like"/>
</dbReference>
<evidence type="ECO:0000313" key="8">
    <source>
        <dbReference type="EMBL" id="KOY77687.1"/>
    </source>
</evidence>
<evidence type="ECO:0000313" key="11">
    <source>
        <dbReference type="Proteomes" id="UP000050269"/>
    </source>
</evidence>
<evidence type="ECO:0000256" key="4">
    <source>
        <dbReference type="ARBA" id="ARBA00022692"/>
    </source>
</evidence>
<dbReference type="EMBL" id="JXDF01000001">
    <property type="protein sequence ID" value="KPN84247.1"/>
    <property type="molecule type" value="Genomic_DNA"/>
</dbReference>
<dbReference type="PANTHER" id="PTHR36838">
    <property type="entry name" value="AUXIN EFFLUX CARRIER FAMILY PROTEIN"/>
    <property type="match status" value="1"/>
</dbReference>
<feature type="transmembrane region" description="Helical" evidence="7">
    <location>
        <begin position="237"/>
        <end position="261"/>
    </location>
</feature>
<feature type="transmembrane region" description="Helical" evidence="7">
    <location>
        <begin position="302"/>
        <end position="323"/>
    </location>
</feature>
<evidence type="ECO:0000256" key="6">
    <source>
        <dbReference type="ARBA" id="ARBA00023136"/>
    </source>
</evidence>
<feature type="transmembrane region" description="Helical" evidence="7">
    <location>
        <begin position="273"/>
        <end position="290"/>
    </location>
</feature>
<dbReference type="EMBL" id="JXCY01000001">
    <property type="protein sequence ID" value="KOY77687.1"/>
    <property type="molecule type" value="Genomic_DNA"/>
</dbReference>
<keyword evidence="10" id="KW-1185">Reference proteome</keyword>
<accession>A0A0M9DDU8</accession>
<name>A0A0M9DDU8_9LACO</name>
<organism evidence="8 10">
    <name type="scientific">Apilactobacillus kunkeei</name>
    <dbReference type="NCBI Taxonomy" id="148814"/>
    <lineage>
        <taxon>Bacteria</taxon>
        <taxon>Bacillati</taxon>
        <taxon>Bacillota</taxon>
        <taxon>Bacilli</taxon>
        <taxon>Lactobacillales</taxon>
        <taxon>Lactobacillaceae</taxon>
        <taxon>Apilactobacillus</taxon>
    </lineage>
</organism>
<dbReference type="RefSeq" id="WP_053791288.1">
    <property type="nucleotide sequence ID" value="NZ_CP180194.1"/>
</dbReference>
<dbReference type="PATRIC" id="fig|148814.13.peg.67"/>
<keyword evidence="4 7" id="KW-0812">Transmembrane</keyword>
<feature type="transmembrane region" description="Helical" evidence="7">
    <location>
        <begin position="130"/>
        <end position="151"/>
    </location>
</feature>
<proteinExistence type="predicted"/>
<dbReference type="GO" id="GO:0055085">
    <property type="term" value="P:transmembrane transport"/>
    <property type="evidence" value="ECO:0007669"/>
    <property type="project" value="InterPro"/>
</dbReference>
<dbReference type="Proteomes" id="UP000050269">
    <property type="component" value="Unassembled WGS sequence"/>
</dbReference>
<protein>
    <submittedName>
        <fullName evidence="8">Malate transport protein</fullName>
    </submittedName>
</protein>
<dbReference type="AlphaFoldDB" id="A0A0M9DDU8"/>
<evidence type="ECO:0000256" key="3">
    <source>
        <dbReference type="ARBA" id="ARBA00022475"/>
    </source>
</evidence>
<gene>
    <name evidence="8" type="primary">mleP2</name>
    <name evidence="8" type="ORF">RZ71_05240</name>
    <name evidence="9" type="ORF">RZ78_03390</name>
</gene>
<evidence type="ECO:0000313" key="10">
    <source>
        <dbReference type="Proteomes" id="UP000037778"/>
    </source>
</evidence>
<keyword evidence="6 7" id="KW-0472">Membrane</keyword>
<feature type="transmembrane region" description="Helical" evidence="7">
    <location>
        <begin position="6"/>
        <end position="24"/>
    </location>
</feature>
<feature type="transmembrane region" description="Helical" evidence="7">
    <location>
        <begin position="203"/>
        <end position="225"/>
    </location>
</feature>
<feature type="transmembrane region" description="Helical" evidence="7">
    <location>
        <begin position="172"/>
        <end position="191"/>
    </location>
</feature>
<feature type="transmembrane region" description="Helical" evidence="7">
    <location>
        <begin position="101"/>
        <end position="124"/>
    </location>
</feature>
<feature type="transmembrane region" description="Helical" evidence="7">
    <location>
        <begin position="70"/>
        <end position="89"/>
    </location>
</feature>
<evidence type="ECO:0000313" key="9">
    <source>
        <dbReference type="EMBL" id="KPN84247.1"/>
    </source>
</evidence>
<dbReference type="Proteomes" id="UP000037778">
    <property type="component" value="Unassembled WGS sequence"/>
</dbReference>
<comment type="caution">
    <text evidence="8">The sequence shown here is derived from an EMBL/GenBank/DDBJ whole genome shotgun (WGS) entry which is preliminary data.</text>
</comment>
<sequence length="324" mass="35271">MGVFINSIQSVLVVVLIMLLGYVLRKTGWFADTFSKNISKLIKNIALPASIFVAVLSRLTRGKLVSFGSYLIWGVISVVIGYLIAFALVKIMKVRPGRRGVFINAIVNANTIFIGLPLNIALFGDKSMTYFLVYYIINTVSTWAFGVFLISNDDPTKAGQPKEHHKINWKQVIPMPLVGFLVALVFLLLNIPVLKVPFLSQTLTYVGSLVTPLSLIYIGIVLADAGLKSISFDRDTVVALLGRFVLAPVVMIVILTAAAHGGVSLPTMFSQTMIVQSATPMLAVLPILAAESHGDVKYATNIVTTSTVLFIVVIPILMTIVQYI</sequence>
<keyword evidence="2" id="KW-0813">Transport</keyword>
<reference evidence="10 11" key="1">
    <citation type="journal article" date="2015" name="Genome Biol. Evol.">
        <title>Functionally Structured Genomes in Lactobacillus kunkeei Colonizing the Honey Crop and Food Products of Honeybees and Stingless Bees.</title>
        <authorList>
            <person name="Tamarit D."/>
            <person name="Ellegaard K.M."/>
            <person name="Wikander J."/>
            <person name="Olofsson T."/>
            <person name="Vasquez A."/>
            <person name="Andersson S.G."/>
        </authorList>
    </citation>
    <scope>NUCLEOTIDE SEQUENCE [LARGE SCALE GENOMIC DNA]</scope>
    <source>
        <strain evidence="8 10">LAko</strain>
        <strain evidence="9 11">LMbo</strain>
    </source>
</reference>
<evidence type="ECO:0000256" key="5">
    <source>
        <dbReference type="ARBA" id="ARBA00022989"/>
    </source>
</evidence>
<keyword evidence="5 7" id="KW-1133">Transmembrane helix</keyword>
<comment type="subcellular location">
    <subcellularLocation>
        <location evidence="1">Membrane</location>
        <topology evidence="1">Multi-pass membrane protein</topology>
    </subcellularLocation>
</comment>
<dbReference type="Pfam" id="PF03547">
    <property type="entry name" value="Mem_trans"/>
    <property type="match status" value="1"/>
</dbReference>
<evidence type="ECO:0000256" key="2">
    <source>
        <dbReference type="ARBA" id="ARBA00022448"/>
    </source>
</evidence>
<dbReference type="PANTHER" id="PTHR36838:SF1">
    <property type="entry name" value="SLR1864 PROTEIN"/>
    <property type="match status" value="1"/>
</dbReference>
<keyword evidence="3" id="KW-1003">Cell membrane</keyword>
<evidence type="ECO:0000256" key="1">
    <source>
        <dbReference type="ARBA" id="ARBA00004141"/>
    </source>
</evidence>